<sequence>MDPLHPVDANYQIPPPSAPPPPPPLPPPLPQAMQHSLVHPSQMLLPVRWSTGLFDCFEDFGTCCLAFFCPCITFGRIAEIIDRGSTSCGVDGGLYALLLCSTGCHWMYSCFYRSKMRTLFYLEEGPCADCLVHLCCETCALAQEYRELRNRGFRLDSGWDESLRLTAMAAPAVAGGMRR</sequence>
<evidence type="ECO:0000256" key="1">
    <source>
        <dbReference type="SAM" id="MobiDB-lite"/>
    </source>
</evidence>
<dbReference type="PANTHER" id="PTHR15907">
    <property type="entry name" value="DUF614 FAMILY PROTEIN-RELATED"/>
    <property type="match status" value="1"/>
</dbReference>
<accession>A0ABR2LJH7</accession>
<reference evidence="2 3" key="1">
    <citation type="journal article" date="2022" name="Nat. Plants">
        <title>Genomes of leafy and leafless Platanthera orchids illuminate the evolution of mycoheterotrophy.</title>
        <authorList>
            <person name="Li M.H."/>
            <person name="Liu K.W."/>
            <person name="Li Z."/>
            <person name="Lu H.C."/>
            <person name="Ye Q.L."/>
            <person name="Zhang D."/>
            <person name="Wang J.Y."/>
            <person name="Li Y.F."/>
            <person name="Zhong Z.M."/>
            <person name="Liu X."/>
            <person name="Yu X."/>
            <person name="Liu D.K."/>
            <person name="Tu X.D."/>
            <person name="Liu B."/>
            <person name="Hao Y."/>
            <person name="Liao X.Y."/>
            <person name="Jiang Y.T."/>
            <person name="Sun W.H."/>
            <person name="Chen J."/>
            <person name="Chen Y.Q."/>
            <person name="Ai Y."/>
            <person name="Zhai J.W."/>
            <person name="Wu S.S."/>
            <person name="Zhou Z."/>
            <person name="Hsiao Y.Y."/>
            <person name="Wu W.L."/>
            <person name="Chen Y.Y."/>
            <person name="Lin Y.F."/>
            <person name="Hsu J.L."/>
            <person name="Li C.Y."/>
            <person name="Wang Z.W."/>
            <person name="Zhao X."/>
            <person name="Zhong W.Y."/>
            <person name="Ma X.K."/>
            <person name="Ma L."/>
            <person name="Huang J."/>
            <person name="Chen G.Z."/>
            <person name="Huang M.Z."/>
            <person name="Huang L."/>
            <person name="Peng D.H."/>
            <person name="Luo Y.B."/>
            <person name="Zou S.Q."/>
            <person name="Chen S.P."/>
            <person name="Lan S."/>
            <person name="Tsai W.C."/>
            <person name="Van de Peer Y."/>
            <person name="Liu Z.J."/>
        </authorList>
    </citation>
    <scope>NUCLEOTIDE SEQUENCE [LARGE SCALE GENOMIC DNA]</scope>
    <source>
        <strain evidence="2">Lor288</strain>
    </source>
</reference>
<evidence type="ECO:0000313" key="3">
    <source>
        <dbReference type="Proteomes" id="UP001412067"/>
    </source>
</evidence>
<dbReference type="Pfam" id="PF04749">
    <property type="entry name" value="PLAC8"/>
    <property type="match status" value="1"/>
</dbReference>
<organism evidence="2 3">
    <name type="scientific">Platanthera guangdongensis</name>
    <dbReference type="NCBI Taxonomy" id="2320717"/>
    <lineage>
        <taxon>Eukaryota</taxon>
        <taxon>Viridiplantae</taxon>
        <taxon>Streptophyta</taxon>
        <taxon>Embryophyta</taxon>
        <taxon>Tracheophyta</taxon>
        <taxon>Spermatophyta</taxon>
        <taxon>Magnoliopsida</taxon>
        <taxon>Liliopsida</taxon>
        <taxon>Asparagales</taxon>
        <taxon>Orchidaceae</taxon>
        <taxon>Orchidoideae</taxon>
        <taxon>Orchideae</taxon>
        <taxon>Orchidinae</taxon>
        <taxon>Platanthera</taxon>
    </lineage>
</organism>
<comment type="caution">
    <text evidence="2">The sequence shown here is derived from an EMBL/GenBank/DDBJ whole genome shotgun (WGS) entry which is preliminary data.</text>
</comment>
<feature type="region of interest" description="Disordered" evidence="1">
    <location>
        <begin position="11"/>
        <end position="31"/>
    </location>
</feature>
<gene>
    <name evidence="2" type="primary">CNR9</name>
    <name evidence="2" type="ORF">KSP40_PGU018765</name>
</gene>
<dbReference type="NCBIfam" id="TIGR01571">
    <property type="entry name" value="A_thal_Cys_rich"/>
    <property type="match status" value="1"/>
</dbReference>
<proteinExistence type="predicted"/>
<dbReference type="InterPro" id="IPR006461">
    <property type="entry name" value="PLAC_motif_containing"/>
</dbReference>
<dbReference type="EMBL" id="JBBWWR010000019">
    <property type="protein sequence ID" value="KAK8942293.1"/>
    <property type="molecule type" value="Genomic_DNA"/>
</dbReference>
<feature type="compositionally biased region" description="Pro residues" evidence="1">
    <location>
        <begin position="13"/>
        <end position="30"/>
    </location>
</feature>
<keyword evidence="3" id="KW-1185">Reference proteome</keyword>
<evidence type="ECO:0000313" key="2">
    <source>
        <dbReference type="EMBL" id="KAK8942293.1"/>
    </source>
</evidence>
<name>A0ABR2LJH7_9ASPA</name>
<protein>
    <submittedName>
        <fullName evidence="2">Cell number regulator 9</fullName>
    </submittedName>
</protein>
<dbReference type="Proteomes" id="UP001412067">
    <property type="component" value="Unassembled WGS sequence"/>
</dbReference>